<reference evidence="1 2" key="1">
    <citation type="submission" date="2019-02" db="EMBL/GenBank/DDBJ databases">
        <title>Planctomycetal bacteria perform biofilm scaping via a novel small molecule.</title>
        <authorList>
            <person name="Jeske O."/>
            <person name="Boedeker C."/>
            <person name="Wiegand S."/>
            <person name="Breitling P."/>
            <person name="Kallscheuer N."/>
            <person name="Jogler M."/>
            <person name="Rohde M."/>
            <person name="Petersen J."/>
            <person name="Medema M.H."/>
            <person name="Surup F."/>
            <person name="Jogler C."/>
        </authorList>
    </citation>
    <scope>NUCLEOTIDE SEQUENCE [LARGE SCALE GENOMIC DNA]</scope>
    <source>
        <strain evidence="1 2">Mal15</strain>
    </source>
</reference>
<keyword evidence="2" id="KW-1185">Reference proteome</keyword>
<evidence type="ECO:0008006" key="3">
    <source>
        <dbReference type="Google" id="ProtNLM"/>
    </source>
</evidence>
<name>A0A5B9M5H1_9BACT</name>
<proteinExistence type="predicted"/>
<evidence type="ECO:0000313" key="1">
    <source>
        <dbReference type="EMBL" id="QEF96272.1"/>
    </source>
</evidence>
<dbReference type="RefSeq" id="WP_147866107.1">
    <property type="nucleotide sequence ID" value="NZ_CP036264.1"/>
</dbReference>
<dbReference type="Proteomes" id="UP000321353">
    <property type="component" value="Chromosome"/>
</dbReference>
<protein>
    <recommendedName>
        <fullName evidence="3">CBS domain-containing protein</fullName>
    </recommendedName>
</protein>
<accession>A0A5B9M5H1</accession>
<evidence type="ECO:0000313" key="2">
    <source>
        <dbReference type="Proteomes" id="UP000321353"/>
    </source>
</evidence>
<dbReference type="EMBL" id="CP036264">
    <property type="protein sequence ID" value="QEF96272.1"/>
    <property type="molecule type" value="Genomic_DNA"/>
</dbReference>
<sequence length="281" mass="31815">MQGQTNTVDSLRRVFHEGFVAQDLAEPLASFDATAEIDTVRTFMLDRPLSVVGIRRDGLVIGCIEQACFDDRPLADQTIPLAETRIVPATTPLHTVVSELCQRDYLLVSTLAQPVGVIVRDDFEKPPMRMWLFGMVTLFEISLTRIVANHYPGDSWQEFVSAARIEKAVSLQNERQRRNQSVRLVDCLQLGDKGQLLSRSEELRKTYWDRSRTQIKTTLGQVEGLRNNLAHSQPLVRENWDTIVRISSTLDRFLEIPAEVISPSSLSPYPPIPRSSNRKNS</sequence>
<gene>
    <name evidence="1" type="ORF">Mal15_02990</name>
</gene>
<dbReference type="KEGG" id="smam:Mal15_02990"/>
<organism evidence="1 2">
    <name type="scientific">Stieleria maiorica</name>
    <dbReference type="NCBI Taxonomy" id="2795974"/>
    <lineage>
        <taxon>Bacteria</taxon>
        <taxon>Pseudomonadati</taxon>
        <taxon>Planctomycetota</taxon>
        <taxon>Planctomycetia</taxon>
        <taxon>Pirellulales</taxon>
        <taxon>Pirellulaceae</taxon>
        <taxon>Stieleria</taxon>
    </lineage>
</organism>
<dbReference type="AlphaFoldDB" id="A0A5B9M5H1"/>